<gene>
    <name evidence="6" type="ORF">ACFPXP_21715</name>
</gene>
<evidence type="ECO:0000256" key="3">
    <source>
        <dbReference type="ARBA" id="ARBA00023125"/>
    </source>
</evidence>
<comment type="caution">
    <text evidence="6">The sequence shown here is derived from an EMBL/GenBank/DDBJ whole genome shotgun (WGS) entry which is preliminary data.</text>
</comment>
<dbReference type="InterPro" id="IPR005119">
    <property type="entry name" value="LysR_subst-bd"/>
</dbReference>
<dbReference type="PANTHER" id="PTHR30126:SF39">
    <property type="entry name" value="HTH-TYPE TRANSCRIPTIONAL REGULATOR CYSL"/>
    <property type="match status" value="1"/>
</dbReference>
<feature type="domain" description="HTH lysR-type" evidence="5">
    <location>
        <begin position="1"/>
        <end position="57"/>
    </location>
</feature>
<evidence type="ECO:0000259" key="5">
    <source>
        <dbReference type="PROSITE" id="PS50931"/>
    </source>
</evidence>
<dbReference type="InterPro" id="IPR036388">
    <property type="entry name" value="WH-like_DNA-bd_sf"/>
</dbReference>
<dbReference type="Proteomes" id="UP001596250">
    <property type="component" value="Unassembled WGS sequence"/>
</dbReference>
<dbReference type="Pfam" id="PF03466">
    <property type="entry name" value="LysR_substrate"/>
    <property type="match status" value="1"/>
</dbReference>
<name>A0ABW1IVA1_9BACL</name>
<dbReference type="SUPFAM" id="SSF46785">
    <property type="entry name" value="Winged helix' DNA-binding domain"/>
    <property type="match status" value="1"/>
</dbReference>
<comment type="similarity">
    <text evidence="1">Belongs to the LysR transcriptional regulatory family.</text>
</comment>
<dbReference type="CDD" id="cd08420">
    <property type="entry name" value="PBP2_CysL_like"/>
    <property type="match status" value="1"/>
</dbReference>
<dbReference type="RefSeq" id="WP_379896577.1">
    <property type="nucleotide sequence ID" value="NZ_CBCSCT010000005.1"/>
</dbReference>
<evidence type="ECO:0000313" key="7">
    <source>
        <dbReference type="Proteomes" id="UP001596250"/>
    </source>
</evidence>
<keyword evidence="4" id="KW-0804">Transcription</keyword>
<evidence type="ECO:0000256" key="4">
    <source>
        <dbReference type="ARBA" id="ARBA00023163"/>
    </source>
</evidence>
<keyword evidence="3" id="KW-0238">DNA-binding</keyword>
<dbReference type="InterPro" id="IPR036390">
    <property type="entry name" value="WH_DNA-bd_sf"/>
</dbReference>
<evidence type="ECO:0000256" key="1">
    <source>
        <dbReference type="ARBA" id="ARBA00009437"/>
    </source>
</evidence>
<dbReference type="Pfam" id="PF00126">
    <property type="entry name" value="HTH_1"/>
    <property type="match status" value="1"/>
</dbReference>
<dbReference type="EMBL" id="JBHSQV010000186">
    <property type="protein sequence ID" value="MFC5989030.1"/>
    <property type="molecule type" value="Genomic_DNA"/>
</dbReference>
<proteinExistence type="inferred from homology"/>
<dbReference type="SUPFAM" id="SSF53850">
    <property type="entry name" value="Periplasmic binding protein-like II"/>
    <property type="match status" value="1"/>
</dbReference>
<reference evidence="7" key="1">
    <citation type="journal article" date="2019" name="Int. J. Syst. Evol. Microbiol.">
        <title>The Global Catalogue of Microorganisms (GCM) 10K type strain sequencing project: providing services to taxonomists for standard genome sequencing and annotation.</title>
        <authorList>
            <consortium name="The Broad Institute Genomics Platform"/>
            <consortium name="The Broad Institute Genome Sequencing Center for Infectious Disease"/>
            <person name="Wu L."/>
            <person name="Ma J."/>
        </authorList>
    </citation>
    <scope>NUCLEOTIDE SEQUENCE [LARGE SCALE GENOMIC DNA]</scope>
    <source>
        <strain evidence="7">CCM 8749</strain>
    </source>
</reference>
<dbReference type="InterPro" id="IPR000847">
    <property type="entry name" value="LysR_HTH_N"/>
</dbReference>
<dbReference type="Gene3D" id="3.40.190.290">
    <property type="match status" value="1"/>
</dbReference>
<dbReference type="PROSITE" id="PS50931">
    <property type="entry name" value="HTH_LYSR"/>
    <property type="match status" value="1"/>
</dbReference>
<protein>
    <submittedName>
        <fullName evidence="6">LysR family transcriptional regulator</fullName>
    </submittedName>
</protein>
<keyword evidence="2" id="KW-0805">Transcription regulation</keyword>
<evidence type="ECO:0000313" key="6">
    <source>
        <dbReference type="EMBL" id="MFC5989030.1"/>
    </source>
</evidence>
<accession>A0ABW1IVA1</accession>
<keyword evidence="7" id="KW-1185">Reference proteome</keyword>
<dbReference type="PANTHER" id="PTHR30126">
    <property type="entry name" value="HTH-TYPE TRANSCRIPTIONAL REGULATOR"/>
    <property type="match status" value="1"/>
</dbReference>
<organism evidence="6 7">
    <name type="scientific">Marinicrinis lubricantis</name>
    <dbReference type="NCBI Taxonomy" id="2086470"/>
    <lineage>
        <taxon>Bacteria</taxon>
        <taxon>Bacillati</taxon>
        <taxon>Bacillota</taxon>
        <taxon>Bacilli</taxon>
        <taxon>Bacillales</taxon>
        <taxon>Paenibacillaceae</taxon>
    </lineage>
</organism>
<sequence length="292" mass="33255">MEQQLQVFIKVAERESFSRAAEELHMTQPAVSQHISWLEQRLGAKLLDRTNKYVRLNEAGRIVYRHALEMRGVHDRMVMLLDDLQHKAQGSLHIGASYTFGEYVLPHAVSTLRTQYPLIEPTIYIGNTKEIADKVSVHQLDIGIVEGKVEHPHIRMDEVGEDEMVVIVGRNHKLDNHTPVKPEALNEETWIVREPGSGTRSALDRFFLEHRLQPKQLMQFGSTQIIKESVEAGLGITLMSRWAIRKELSLGTLKVLQIEGTPVLRQFYSITHAATTPTKAMKVFLKLLKGEE</sequence>
<dbReference type="PRINTS" id="PR00039">
    <property type="entry name" value="HTHLYSR"/>
</dbReference>
<evidence type="ECO:0000256" key="2">
    <source>
        <dbReference type="ARBA" id="ARBA00023015"/>
    </source>
</evidence>
<dbReference type="Gene3D" id="1.10.10.10">
    <property type="entry name" value="Winged helix-like DNA-binding domain superfamily/Winged helix DNA-binding domain"/>
    <property type="match status" value="1"/>
</dbReference>